<dbReference type="STRING" id="692418.SAMN04488029_0784"/>
<feature type="chain" id="PRO_5012800207" description="MORN repeat variant" evidence="1">
    <location>
        <begin position="20"/>
        <end position="272"/>
    </location>
</feature>
<evidence type="ECO:0000313" key="3">
    <source>
        <dbReference type="Proteomes" id="UP000192472"/>
    </source>
</evidence>
<evidence type="ECO:0000256" key="1">
    <source>
        <dbReference type="SAM" id="SignalP"/>
    </source>
</evidence>
<keyword evidence="3" id="KW-1185">Reference proteome</keyword>
<gene>
    <name evidence="2" type="ORF">SAMN04488029_0784</name>
</gene>
<accession>A0A1W2G6Z0</accession>
<proteinExistence type="predicted"/>
<sequence>MKKALYIFFLPLVLLSACQQSKPSENQKQATVQFQNKGHELIYGMVERTGSYQDLLDKKDVVYTYTYQTPDGKTDVSSEQYIFDGELSMGTYLKHERTLPQLDGAFTQGYNGKEFWLKHQEVYVKNEEFMKRVQFNRKTNFYWFAMFQKLLDPGLNYEHLGKKLIGTKTYDIVTITFNSENGKPTDTYQVYINQETSLVDQFLFTVADFNMMETPLLMQVEYEEIDGLPIPSQRKYKRSTWDAEVSDAPWVIVTWTDIKFNTGLKRSMFDKN</sequence>
<reference evidence="2 3" key="1">
    <citation type="submission" date="2017-04" db="EMBL/GenBank/DDBJ databases">
        <authorList>
            <person name="Afonso C.L."/>
            <person name="Miller P.J."/>
            <person name="Scott M.A."/>
            <person name="Spackman E."/>
            <person name="Goraichik I."/>
            <person name="Dimitrov K.M."/>
            <person name="Suarez D.L."/>
            <person name="Swayne D.E."/>
        </authorList>
    </citation>
    <scope>NUCLEOTIDE SEQUENCE [LARGE SCALE GENOMIC DNA]</scope>
    <source>
        <strain evidence="2 3">DSM 26133</strain>
    </source>
</reference>
<feature type="signal peptide" evidence="1">
    <location>
        <begin position="1"/>
        <end position="19"/>
    </location>
</feature>
<organism evidence="2 3">
    <name type="scientific">Reichenbachiella faecimaris</name>
    <dbReference type="NCBI Taxonomy" id="692418"/>
    <lineage>
        <taxon>Bacteria</taxon>
        <taxon>Pseudomonadati</taxon>
        <taxon>Bacteroidota</taxon>
        <taxon>Cytophagia</taxon>
        <taxon>Cytophagales</taxon>
        <taxon>Reichenbachiellaceae</taxon>
        <taxon>Reichenbachiella</taxon>
    </lineage>
</organism>
<name>A0A1W2G6Z0_REIFA</name>
<keyword evidence="1" id="KW-0732">Signal</keyword>
<protein>
    <recommendedName>
        <fullName evidence="4">MORN repeat variant</fullName>
    </recommendedName>
</protein>
<dbReference type="EMBL" id="FWYF01000001">
    <property type="protein sequence ID" value="SMD32439.1"/>
    <property type="molecule type" value="Genomic_DNA"/>
</dbReference>
<dbReference type="OrthoDB" id="1490620at2"/>
<dbReference type="PROSITE" id="PS51257">
    <property type="entry name" value="PROKAR_LIPOPROTEIN"/>
    <property type="match status" value="1"/>
</dbReference>
<evidence type="ECO:0000313" key="2">
    <source>
        <dbReference type="EMBL" id="SMD32439.1"/>
    </source>
</evidence>
<dbReference type="RefSeq" id="WP_084371099.1">
    <property type="nucleotide sequence ID" value="NZ_FWYF01000001.1"/>
</dbReference>
<dbReference type="AlphaFoldDB" id="A0A1W2G6Z0"/>
<evidence type="ECO:0008006" key="4">
    <source>
        <dbReference type="Google" id="ProtNLM"/>
    </source>
</evidence>
<dbReference type="Proteomes" id="UP000192472">
    <property type="component" value="Unassembled WGS sequence"/>
</dbReference>